<evidence type="ECO:0000313" key="8">
    <source>
        <dbReference type="EMBL" id="QJQ33226.1"/>
    </source>
</evidence>
<keyword evidence="5" id="KW-0720">Serine protease</keyword>
<dbReference type="AlphaFoldDB" id="A0A6M4AWT9"/>
<dbReference type="SUPFAM" id="SSF52317">
    <property type="entry name" value="Class I glutamine amidotransferase-like"/>
    <property type="match status" value="1"/>
</dbReference>
<dbReference type="Pfam" id="PF17676">
    <property type="entry name" value="Peptidase_S66C"/>
    <property type="match status" value="1"/>
</dbReference>
<evidence type="ECO:0000256" key="2">
    <source>
        <dbReference type="ARBA" id="ARBA00022645"/>
    </source>
</evidence>
<evidence type="ECO:0000259" key="6">
    <source>
        <dbReference type="Pfam" id="PF02016"/>
    </source>
</evidence>
<dbReference type="CDD" id="cd07025">
    <property type="entry name" value="Peptidase_S66"/>
    <property type="match status" value="1"/>
</dbReference>
<protein>
    <submittedName>
        <fullName evidence="8">LD-carboxypeptidase</fullName>
    </submittedName>
</protein>
<dbReference type="InterPro" id="IPR029062">
    <property type="entry name" value="Class_I_gatase-like"/>
</dbReference>
<dbReference type="Proteomes" id="UP000503018">
    <property type="component" value="Chromosome"/>
</dbReference>
<dbReference type="Pfam" id="PF02016">
    <property type="entry name" value="Peptidase_S66"/>
    <property type="match status" value="1"/>
</dbReference>
<dbReference type="RefSeq" id="WP_212612130.1">
    <property type="nucleotide sequence ID" value="NZ_CP053015.1"/>
</dbReference>
<dbReference type="KEGG" id="slan:GV829_12925"/>
<feature type="domain" description="LD-carboxypeptidase C-terminal" evidence="7">
    <location>
        <begin position="188"/>
        <end position="292"/>
    </location>
</feature>
<keyword evidence="3" id="KW-0645">Protease</keyword>
<keyword evidence="2 8" id="KW-0121">Carboxypeptidase</keyword>
<reference evidence="8 9" key="1">
    <citation type="submission" date="2020-01" db="EMBL/GenBank/DDBJ databases">
        <title>Sphingomonas sp. strain CSW-10.</title>
        <authorList>
            <person name="Chen W.-M."/>
        </authorList>
    </citation>
    <scope>NUCLEOTIDE SEQUENCE [LARGE SCALE GENOMIC DNA]</scope>
    <source>
        <strain evidence="8 9">CSW-10</strain>
    </source>
</reference>
<dbReference type="Gene3D" id="3.40.50.10740">
    <property type="entry name" value="Class I glutamine amidotransferase-like"/>
    <property type="match status" value="1"/>
</dbReference>
<dbReference type="InterPro" id="IPR040921">
    <property type="entry name" value="Peptidase_S66C"/>
</dbReference>
<keyword evidence="4" id="KW-0378">Hydrolase</keyword>
<accession>A0A6M4AWT9</accession>
<name>A0A6M4AWT9_9SPHN</name>
<dbReference type="InterPro" id="IPR027478">
    <property type="entry name" value="LdcA_N"/>
</dbReference>
<dbReference type="EMBL" id="CP053015">
    <property type="protein sequence ID" value="QJQ33226.1"/>
    <property type="molecule type" value="Genomic_DNA"/>
</dbReference>
<proteinExistence type="inferred from homology"/>
<dbReference type="GO" id="GO:0004180">
    <property type="term" value="F:carboxypeptidase activity"/>
    <property type="evidence" value="ECO:0007669"/>
    <property type="project" value="UniProtKB-KW"/>
</dbReference>
<organism evidence="8 9">
    <name type="scientific">Sphingomonas lacunae</name>
    <dbReference type="NCBI Taxonomy" id="2698828"/>
    <lineage>
        <taxon>Bacteria</taxon>
        <taxon>Pseudomonadati</taxon>
        <taxon>Pseudomonadota</taxon>
        <taxon>Alphaproteobacteria</taxon>
        <taxon>Sphingomonadales</taxon>
        <taxon>Sphingomonadaceae</taxon>
        <taxon>Sphingomonas</taxon>
    </lineage>
</organism>
<dbReference type="PANTHER" id="PTHR30237:SF2">
    <property type="entry name" value="MUREIN TETRAPEPTIDE CARBOXYPEPTIDASE"/>
    <property type="match status" value="1"/>
</dbReference>
<evidence type="ECO:0000256" key="3">
    <source>
        <dbReference type="ARBA" id="ARBA00022670"/>
    </source>
</evidence>
<dbReference type="InterPro" id="IPR040449">
    <property type="entry name" value="Peptidase_S66_N"/>
</dbReference>
<dbReference type="InterPro" id="IPR027461">
    <property type="entry name" value="Carboxypeptidase_A_C_sf"/>
</dbReference>
<dbReference type="PANTHER" id="PTHR30237">
    <property type="entry name" value="MURAMOYLTETRAPEPTIDE CARBOXYPEPTIDASE"/>
    <property type="match status" value="1"/>
</dbReference>
<dbReference type="InterPro" id="IPR003507">
    <property type="entry name" value="S66_fam"/>
</dbReference>
<dbReference type="Gene3D" id="3.50.30.60">
    <property type="entry name" value="LD-carboxypeptidase A C-terminal domain-like"/>
    <property type="match status" value="1"/>
</dbReference>
<evidence type="ECO:0000313" key="9">
    <source>
        <dbReference type="Proteomes" id="UP000503018"/>
    </source>
</evidence>
<evidence type="ECO:0000259" key="7">
    <source>
        <dbReference type="Pfam" id="PF17676"/>
    </source>
</evidence>
<feature type="domain" description="LD-carboxypeptidase N-terminal" evidence="6">
    <location>
        <begin position="62"/>
        <end position="145"/>
    </location>
</feature>
<gene>
    <name evidence="8" type="ORF">GV829_12925</name>
</gene>
<sequence length="296" mass="32858">MVTRIGIVAPSVYIFPRHYERVNALVAAQFPDVELVWHPQVFARSPDEVSGNTGFVLSDLTHVPEPAHHGHFAGSDAQRTAAFVEMANREDIDAIWFARGGYGAGRIALDVLPQLGPAARRKTYMGYSDASYMLALLYRAGFPHLCHGPMVIDSSEGQLSRALAWMARKDPRSLEPGLKRGEKYVAFNLISAAMMVGTPLFPDISGHVLMVEEVGEYLYAVDRCFFALTSAVWRDKPAEIRLGQVTDIKENDRPFGKDEVGIARDWCQRSNIRYGGRCEIGHYPDNKIVPFGLFGG</sequence>
<comment type="similarity">
    <text evidence="1">Belongs to the peptidase S66 family.</text>
</comment>
<dbReference type="SUPFAM" id="SSF141986">
    <property type="entry name" value="LD-carboxypeptidase A C-terminal domain-like"/>
    <property type="match status" value="1"/>
</dbReference>
<dbReference type="GO" id="GO:0008236">
    <property type="term" value="F:serine-type peptidase activity"/>
    <property type="evidence" value="ECO:0007669"/>
    <property type="project" value="UniProtKB-KW"/>
</dbReference>
<evidence type="ECO:0000256" key="1">
    <source>
        <dbReference type="ARBA" id="ARBA00010233"/>
    </source>
</evidence>
<dbReference type="GO" id="GO:0006508">
    <property type="term" value="P:proteolysis"/>
    <property type="evidence" value="ECO:0007669"/>
    <property type="project" value="UniProtKB-KW"/>
</dbReference>
<evidence type="ECO:0000256" key="5">
    <source>
        <dbReference type="ARBA" id="ARBA00022825"/>
    </source>
</evidence>
<evidence type="ECO:0000256" key="4">
    <source>
        <dbReference type="ARBA" id="ARBA00022801"/>
    </source>
</evidence>
<keyword evidence="9" id="KW-1185">Reference proteome</keyword>